<evidence type="ECO:0000313" key="1">
    <source>
        <dbReference type="EMBL" id="GIQ63564.1"/>
    </source>
</evidence>
<evidence type="ECO:0000313" key="2">
    <source>
        <dbReference type="Proteomes" id="UP000680304"/>
    </source>
</evidence>
<organism evidence="1 2">
    <name type="scientific">Paenibacillus cisolokensis</name>
    <dbReference type="NCBI Taxonomy" id="1658519"/>
    <lineage>
        <taxon>Bacteria</taxon>
        <taxon>Bacillati</taxon>
        <taxon>Bacillota</taxon>
        <taxon>Bacilli</taxon>
        <taxon>Bacillales</taxon>
        <taxon>Paenibacillaceae</taxon>
        <taxon>Paenibacillus</taxon>
    </lineage>
</organism>
<dbReference type="Pfam" id="PF14907">
    <property type="entry name" value="NTP_transf_5"/>
    <property type="match status" value="1"/>
</dbReference>
<comment type="caution">
    <text evidence="1">The sequence shown here is derived from an EMBL/GenBank/DDBJ whole genome shotgun (WGS) entry which is preliminary data.</text>
</comment>
<sequence>MPASDKEPTFDELWRRKRKSGMFRQPIYYLGAHDLFMHLTLHGMKHGWFRLRWLQDLDLMLRRHPPTDETIRHLRKYRCLAAAGQAVILLERLLGTPLNPESHRLSASRHARVLAEKALVFIRTKEEWAVRLPPRQARRFKRYLFSTKTFVQKGKYVLGKLYPSSWDAAALPLPKPLRFLYFPLRPFIWFWRQMRQEAGAGN</sequence>
<proteinExistence type="predicted"/>
<accession>A0ABQ4N5T2</accession>
<dbReference type="InterPro" id="IPR039498">
    <property type="entry name" value="NTP_transf_5"/>
</dbReference>
<dbReference type="RefSeq" id="WP_213528675.1">
    <property type="nucleotide sequence ID" value="NZ_BOVJ01000066.1"/>
</dbReference>
<gene>
    <name evidence="1" type="ORF">PACILC2_21320</name>
</gene>
<dbReference type="EMBL" id="BOVJ01000066">
    <property type="protein sequence ID" value="GIQ63564.1"/>
    <property type="molecule type" value="Genomic_DNA"/>
</dbReference>
<keyword evidence="2" id="KW-1185">Reference proteome</keyword>
<dbReference type="Proteomes" id="UP000680304">
    <property type="component" value="Unassembled WGS sequence"/>
</dbReference>
<protein>
    <submittedName>
        <fullName evidence="1">Uncharacterized protein</fullName>
    </submittedName>
</protein>
<name>A0ABQ4N5T2_9BACL</name>
<reference evidence="1 2" key="1">
    <citation type="submission" date="2021-04" db="EMBL/GenBank/DDBJ databases">
        <title>Draft genome sequence of Paenibacillus cisolokensis, LC2-13A.</title>
        <authorList>
            <person name="Uke A."/>
            <person name="Chhe C."/>
            <person name="Baramee S."/>
            <person name="Kosugi A."/>
        </authorList>
    </citation>
    <scope>NUCLEOTIDE SEQUENCE [LARGE SCALE GENOMIC DNA]</scope>
    <source>
        <strain evidence="1 2">LC2-13A</strain>
    </source>
</reference>